<name>A0AB38BII7_9LACT</name>
<dbReference type="Pfam" id="PF03592">
    <property type="entry name" value="Terminase_2"/>
    <property type="match status" value="1"/>
</dbReference>
<dbReference type="EMBL" id="FOQC01000020">
    <property type="protein sequence ID" value="SFH86161.1"/>
    <property type="molecule type" value="Genomic_DNA"/>
</dbReference>
<protein>
    <submittedName>
        <fullName evidence="2">Terminase small subunit</fullName>
    </submittedName>
</protein>
<evidence type="ECO:0000313" key="3">
    <source>
        <dbReference type="Proteomes" id="UP000195947"/>
    </source>
</evidence>
<reference evidence="2 4" key="2">
    <citation type="submission" date="2016-10" db="EMBL/GenBank/DDBJ databases">
        <authorList>
            <person name="Varghese N."/>
            <person name="Submissions S."/>
        </authorList>
    </citation>
    <scope>NUCLEOTIDE SEQUENCE [LARGE SCALE GENOMIC DNA]</scope>
    <source>
        <strain evidence="2 4">DSM 2094</strain>
    </source>
</reference>
<gene>
    <name evidence="2" type="ORF">SAMN04488507_102032</name>
    <name evidence="1" type="ORF">TFLO_2121</name>
</gene>
<dbReference type="GO" id="GO:0051276">
    <property type="term" value="P:chromosome organization"/>
    <property type="evidence" value="ECO:0007669"/>
    <property type="project" value="InterPro"/>
</dbReference>
<keyword evidence="3" id="KW-1185">Reference proteome</keyword>
<comment type="caution">
    <text evidence="2">The sequence shown here is derived from an EMBL/GenBank/DDBJ whole genome shotgun (WGS) entry which is preliminary data.</text>
</comment>
<reference evidence="1 3" key="1">
    <citation type="submission" date="2016-02" db="EMBL/GenBank/DDBJ databases">
        <authorList>
            <person name="Strepis N."/>
        </authorList>
    </citation>
    <scope>NUCLEOTIDE SEQUENCE [LARGE SCALE GENOMIC DNA]</scope>
    <source>
        <strain evidence="1">Trichococcus flocculiformis</strain>
    </source>
</reference>
<sequence>MTKTNGKGKTASIFEEWQYESMAKEYGLNARQELFCMYYLRYQNASKAYRLAYGCSARVANVNGSRLLKKPKIQGFYRWYRNVVCIGAGLNVEKAEQNIIFLDSIFATNPYHWNKPYQPF</sequence>
<dbReference type="InterPro" id="IPR005335">
    <property type="entry name" value="Terminase_ssu"/>
</dbReference>
<dbReference type="EMBL" id="FJMZ01000027">
    <property type="protein sequence ID" value="CZQ96888.1"/>
    <property type="molecule type" value="Genomic_DNA"/>
</dbReference>
<dbReference type="InterPro" id="IPR038713">
    <property type="entry name" value="Terminase_Gp1_N_sf"/>
</dbReference>
<dbReference type="AlphaFoldDB" id="A0AB38BII7"/>
<proteinExistence type="predicted"/>
<dbReference type="Proteomes" id="UP000199686">
    <property type="component" value="Unassembled WGS sequence"/>
</dbReference>
<accession>A0AB38BII7</accession>
<evidence type="ECO:0000313" key="4">
    <source>
        <dbReference type="Proteomes" id="UP000199686"/>
    </source>
</evidence>
<evidence type="ECO:0000313" key="1">
    <source>
        <dbReference type="EMBL" id="CZQ96888.1"/>
    </source>
</evidence>
<dbReference type="Proteomes" id="UP000195947">
    <property type="component" value="Unassembled WGS sequence"/>
</dbReference>
<evidence type="ECO:0000313" key="2">
    <source>
        <dbReference type="EMBL" id="SFH86161.1"/>
    </source>
</evidence>
<dbReference type="RefSeq" id="WP_245734407.1">
    <property type="nucleotide sequence ID" value="NZ_FJMZ01000027.1"/>
</dbReference>
<organism evidence="2 4">
    <name type="scientific">Trichococcus flocculiformis</name>
    <dbReference type="NCBI Taxonomy" id="82803"/>
    <lineage>
        <taxon>Bacteria</taxon>
        <taxon>Bacillati</taxon>
        <taxon>Bacillota</taxon>
        <taxon>Bacilli</taxon>
        <taxon>Lactobacillales</taxon>
        <taxon>Carnobacteriaceae</taxon>
        <taxon>Trichococcus</taxon>
    </lineage>
</organism>
<dbReference type="Gene3D" id="1.10.10.1400">
    <property type="entry name" value="Terminase, small subunit, N-terminal DNA-binding domain, HTH motif"/>
    <property type="match status" value="1"/>
</dbReference>